<protein>
    <recommendedName>
        <fullName evidence="2">TnsA endonuclease N-terminal domain-containing protein</fullName>
    </recommendedName>
</protein>
<reference evidence="1" key="1">
    <citation type="submission" date="2019-05" db="EMBL/GenBank/DDBJ databases">
        <authorList>
            <person name="Naeem R."/>
            <person name="Antony C."/>
            <person name="Guan Q."/>
        </authorList>
    </citation>
    <scope>NUCLEOTIDE SEQUENCE</scope>
    <source>
        <strain evidence="1">2</strain>
    </source>
</reference>
<gene>
    <name evidence="1" type="ORF">BIN_B_04316</name>
</gene>
<evidence type="ECO:0008006" key="2">
    <source>
        <dbReference type="Google" id="ProtNLM"/>
    </source>
</evidence>
<dbReference type="AlphaFoldDB" id="A0A653EYG9"/>
<dbReference type="EMBL" id="LR589125">
    <property type="protein sequence ID" value="VTP01981.1"/>
    <property type="molecule type" value="Genomic_DNA"/>
</dbReference>
<dbReference type="InterPro" id="IPR048000">
    <property type="entry name" value="TnsA-like"/>
</dbReference>
<proteinExistence type="predicted"/>
<name>A0A653EYG9_9MYCO</name>
<evidence type="ECO:0000313" key="1">
    <source>
        <dbReference type="EMBL" id="VTP01981.1"/>
    </source>
</evidence>
<accession>A0A653EYG9</accession>
<dbReference type="NCBIfam" id="NF033179">
    <property type="entry name" value="TnsA_like_Actin"/>
    <property type="match status" value="1"/>
</dbReference>
<sequence length="187" mass="20847">MRLGDRCGRCGPTTVSAISRGGIGLRRWAGGSGSTRWVARDHLLALDFDPDVVDIVSQPFWLVWREGQGKQRRHAPDFLVRRTTGGCLLVLDSRPRESIGDRAAFAAMSQASSMVGWEYALWDCLDPVVAANHRWLGGYRHPRCFDEAIARELLSVFIEPQPLMDGAEAVGDPLGTLPVLYHLLWRH</sequence>
<organism evidence="1">
    <name type="scientific">Mycobacterium riyadhense</name>
    <dbReference type="NCBI Taxonomy" id="486698"/>
    <lineage>
        <taxon>Bacteria</taxon>
        <taxon>Bacillati</taxon>
        <taxon>Actinomycetota</taxon>
        <taxon>Actinomycetes</taxon>
        <taxon>Mycobacteriales</taxon>
        <taxon>Mycobacteriaceae</taxon>
        <taxon>Mycobacterium</taxon>
    </lineage>
</organism>